<protein>
    <recommendedName>
        <fullName evidence="2">Galaxin-like repeats domain-containing protein</fullName>
    </recommendedName>
</protein>
<evidence type="ECO:0000313" key="4">
    <source>
        <dbReference type="Proteomes" id="UP001557470"/>
    </source>
</evidence>
<evidence type="ECO:0000256" key="1">
    <source>
        <dbReference type="SAM" id="SignalP"/>
    </source>
</evidence>
<comment type="caution">
    <text evidence="3">The sequence shown here is derived from an EMBL/GenBank/DDBJ whole genome shotgun (WGS) entry which is preliminary data.</text>
</comment>
<feature type="domain" description="Galaxin-like repeats" evidence="2">
    <location>
        <begin position="75"/>
        <end position="182"/>
    </location>
</feature>
<gene>
    <name evidence="3" type="ORF">UPYG_G00196490</name>
</gene>
<evidence type="ECO:0000259" key="2">
    <source>
        <dbReference type="Pfam" id="PF24748"/>
    </source>
</evidence>
<dbReference type="PANTHER" id="PTHR34490">
    <property type="entry name" value="PROTEIN CBG12054-RELATED"/>
    <property type="match status" value="1"/>
</dbReference>
<keyword evidence="4" id="KW-1185">Reference proteome</keyword>
<dbReference type="EMBL" id="JAGEUA010000006">
    <property type="protein sequence ID" value="KAL0972922.1"/>
    <property type="molecule type" value="Genomic_DNA"/>
</dbReference>
<feature type="signal peptide" evidence="1">
    <location>
        <begin position="1"/>
        <end position="17"/>
    </location>
</feature>
<dbReference type="InterPro" id="IPR055284">
    <property type="entry name" value="Galaxin-like"/>
</dbReference>
<dbReference type="InterPro" id="IPR056601">
    <property type="entry name" value="Galaxin_dom"/>
</dbReference>
<proteinExistence type="predicted"/>
<dbReference type="Pfam" id="PF24748">
    <property type="entry name" value="Galaxin_repeat"/>
    <property type="match status" value="1"/>
</dbReference>
<evidence type="ECO:0000313" key="3">
    <source>
        <dbReference type="EMBL" id="KAL0972922.1"/>
    </source>
</evidence>
<accession>A0ABD0X3E6</accession>
<reference evidence="3 4" key="1">
    <citation type="submission" date="2024-06" db="EMBL/GenBank/DDBJ databases">
        <authorList>
            <person name="Pan Q."/>
            <person name="Wen M."/>
            <person name="Jouanno E."/>
            <person name="Zahm M."/>
            <person name="Klopp C."/>
            <person name="Cabau C."/>
            <person name="Louis A."/>
            <person name="Berthelot C."/>
            <person name="Parey E."/>
            <person name="Roest Crollius H."/>
            <person name="Montfort J."/>
            <person name="Robinson-Rechavi M."/>
            <person name="Bouchez O."/>
            <person name="Lampietro C."/>
            <person name="Lopez Roques C."/>
            <person name="Donnadieu C."/>
            <person name="Postlethwait J."/>
            <person name="Bobe J."/>
            <person name="Verreycken H."/>
            <person name="Guiguen Y."/>
        </authorList>
    </citation>
    <scope>NUCLEOTIDE SEQUENCE [LARGE SCALE GENOMIC DNA]</scope>
    <source>
        <strain evidence="3">Up_M1</strain>
        <tissue evidence="3">Testis</tissue>
    </source>
</reference>
<keyword evidence="1" id="KW-0732">Signal</keyword>
<dbReference type="Proteomes" id="UP001557470">
    <property type="component" value="Unassembled WGS sequence"/>
</dbReference>
<feature type="chain" id="PRO_5044845313" description="Galaxin-like repeats domain-containing protein" evidence="1">
    <location>
        <begin position="18"/>
        <end position="312"/>
    </location>
</feature>
<name>A0ABD0X3E6_UMBPY</name>
<sequence length="312" mass="34474">MIISVLVFACLSLPCYSRHGRFIGFGQSVSGPATTSCDRKNTGTTKVTRSFPPLSKQPIYPCCQVQRPLKEDHEVKPPPCRSHSVCGGLDHDILEFTCCEGKPHKGAGLSCCGNKAFNTTQASCCKGKVNMNLSQGVSDCCGDTAYDPLNQLCCDSRILTKNKPHSKCCGKVLYDDHQLCCRNGEQFVHPKLSIHHVCCGNQTYNKENKCCCSNLTINDKSPNDVCCRQQMTSRVFLGWSPLVKTYQQQSRKPVHPAQVLMLVQRLITQMDKCVVLVNCPIECLEKICAVVKPHMVKQMRGFCAVTTPCTMG</sequence>
<dbReference type="AlphaFoldDB" id="A0ABD0X3E6"/>
<organism evidence="3 4">
    <name type="scientific">Umbra pygmaea</name>
    <name type="common">Eastern mudminnow</name>
    <dbReference type="NCBI Taxonomy" id="75934"/>
    <lineage>
        <taxon>Eukaryota</taxon>
        <taxon>Metazoa</taxon>
        <taxon>Chordata</taxon>
        <taxon>Craniata</taxon>
        <taxon>Vertebrata</taxon>
        <taxon>Euteleostomi</taxon>
        <taxon>Actinopterygii</taxon>
        <taxon>Neopterygii</taxon>
        <taxon>Teleostei</taxon>
        <taxon>Protacanthopterygii</taxon>
        <taxon>Esociformes</taxon>
        <taxon>Umbridae</taxon>
        <taxon>Umbra</taxon>
    </lineage>
</organism>